<dbReference type="InterPro" id="IPR016095">
    <property type="entry name" value="Ribosomal_uL1_3-a/b-sand"/>
</dbReference>
<evidence type="ECO:0000256" key="5">
    <source>
        <dbReference type="ARBA" id="ARBA00022884"/>
    </source>
</evidence>
<evidence type="ECO:0000256" key="1">
    <source>
        <dbReference type="ARBA" id="ARBA00010531"/>
    </source>
</evidence>
<evidence type="ECO:0000256" key="7">
    <source>
        <dbReference type="ARBA" id="ARBA00023274"/>
    </source>
</evidence>
<proteinExistence type="inferred from homology"/>
<evidence type="ECO:0000313" key="12">
    <source>
        <dbReference type="Proteomes" id="UP000075670"/>
    </source>
</evidence>
<keyword evidence="4 9" id="KW-0810">Translation regulation</keyword>
<dbReference type="PANTHER" id="PTHR36427">
    <property type="entry name" value="54S RIBOSOMAL PROTEIN L1, MITOCHONDRIAL"/>
    <property type="match status" value="1"/>
</dbReference>
<gene>
    <name evidence="9 11" type="primary">rplA</name>
    <name evidence="11" type="ORF">MOMUL_04090</name>
</gene>
<comment type="subunit">
    <text evidence="9">Part of the 50S ribosomal subunit.</text>
</comment>
<dbReference type="NCBIfam" id="TIGR01169">
    <property type="entry name" value="rplA_bact"/>
    <property type="match status" value="1"/>
</dbReference>
<evidence type="ECO:0000256" key="9">
    <source>
        <dbReference type="HAMAP-Rule" id="MF_01318"/>
    </source>
</evidence>
<dbReference type="GO" id="GO:0003735">
    <property type="term" value="F:structural constituent of ribosome"/>
    <property type="evidence" value="ECO:0007669"/>
    <property type="project" value="InterPro"/>
</dbReference>
<dbReference type="OrthoDB" id="9803740at2"/>
<dbReference type="GO" id="GO:0000049">
    <property type="term" value="F:tRNA binding"/>
    <property type="evidence" value="ECO:0007669"/>
    <property type="project" value="UniProtKB-KW"/>
</dbReference>
<dbReference type="CDD" id="cd00403">
    <property type="entry name" value="Ribosomal_L1"/>
    <property type="match status" value="1"/>
</dbReference>
<dbReference type="InterPro" id="IPR002143">
    <property type="entry name" value="Ribosomal_uL1"/>
</dbReference>
<evidence type="ECO:0000256" key="4">
    <source>
        <dbReference type="ARBA" id="ARBA00022845"/>
    </source>
</evidence>
<dbReference type="InterPro" id="IPR028364">
    <property type="entry name" value="Ribosomal_uL1/biogenesis"/>
</dbReference>
<dbReference type="GO" id="GO:0006417">
    <property type="term" value="P:regulation of translation"/>
    <property type="evidence" value="ECO:0007669"/>
    <property type="project" value="UniProtKB-KW"/>
</dbReference>
<dbReference type="GO" id="GO:0015934">
    <property type="term" value="C:large ribosomal subunit"/>
    <property type="evidence" value="ECO:0007669"/>
    <property type="project" value="InterPro"/>
</dbReference>
<dbReference type="AlphaFoldDB" id="A0A151B1P0"/>
<dbReference type="PROSITE" id="PS01199">
    <property type="entry name" value="RIBOSOMAL_L1"/>
    <property type="match status" value="1"/>
</dbReference>
<dbReference type="FunFam" id="3.40.50.790:FF:000001">
    <property type="entry name" value="50S ribosomal protein L1"/>
    <property type="match status" value="1"/>
</dbReference>
<protein>
    <recommendedName>
        <fullName evidence="8 9">Large ribosomal subunit protein uL1</fullName>
    </recommendedName>
</protein>
<dbReference type="GO" id="GO:0019843">
    <property type="term" value="F:rRNA binding"/>
    <property type="evidence" value="ECO:0007669"/>
    <property type="project" value="UniProtKB-UniRule"/>
</dbReference>
<keyword evidence="9" id="KW-0820">tRNA-binding</keyword>
<evidence type="ECO:0000256" key="6">
    <source>
        <dbReference type="ARBA" id="ARBA00022980"/>
    </source>
</evidence>
<evidence type="ECO:0000313" key="11">
    <source>
        <dbReference type="EMBL" id="KYH33703.1"/>
    </source>
</evidence>
<dbReference type="PATRIC" id="fig|1122241.3.peg.437"/>
<keyword evidence="6 9" id="KW-0689">Ribosomal protein</keyword>
<dbReference type="HAMAP" id="MF_01318_B">
    <property type="entry name" value="Ribosomal_uL1_B"/>
    <property type="match status" value="1"/>
</dbReference>
<dbReference type="InterPro" id="IPR005878">
    <property type="entry name" value="Ribosom_uL1_bac-type"/>
</dbReference>
<keyword evidence="7 9" id="KW-0687">Ribonucleoprotein</keyword>
<sequence length="231" mass="24953">MPKHGKRYREVSKLVDRQQLYEPGEAIALAKKTASAKFDETIEVAVKLGVDPRHADQQVRGTVVLPNGTGKTRRVLVFAKGEKAREAEEAGADFVGAEDLVEKIQGGWLDFDVAIATPDMMGMVGKLGRILGPRGLMPNPKAGTVTMDLDRAIKEVKAGKIEFRVDKTAIVHAPIGKASFAEDKLKENFQALIEALVRAKPAAAKGQYLKSISISSTMGPGVKVNPLRAVR</sequence>
<dbReference type="GO" id="GO:0006412">
    <property type="term" value="P:translation"/>
    <property type="evidence" value="ECO:0007669"/>
    <property type="project" value="UniProtKB-UniRule"/>
</dbReference>
<comment type="function">
    <text evidence="9">Binds directly to 23S rRNA. The L1 stalk is quite mobile in the ribosome, and is involved in E site tRNA release.</text>
</comment>
<reference evidence="11 12" key="1">
    <citation type="submission" date="2016-02" db="EMBL/GenBank/DDBJ databases">
        <title>Genome sequence of Moorella mulderi DSM 14980.</title>
        <authorList>
            <person name="Poehlein A."/>
            <person name="Daniel R."/>
        </authorList>
    </citation>
    <scope>NUCLEOTIDE SEQUENCE [LARGE SCALE GENOMIC DNA]</scope>
    <source>
        <strain evidence="11 12">DSM 14980</strain>
    </source>
</reference>
<dbReference type="Gene3D" id="3.40.50.790">
    <property type="match status" value="1"/>
</dbReference>
<dbReference type="InterPro" id="IPR023673">
    <property type="entry name" value="Ribosomal_uL1_CS"/>
</dbReference>
<dbReference type="SUPFAM" id="SSF56808">
    <property type="entry name" value="Ribosomal protein L1"/>
    <property type="match status" value="1"/>
</dbReference>
<dbReference type="Pfam" id="PF00687">
    <property type="entry name" value="Ribosomal_L1"/>
    <property type="match status" value="1"/>
</dbReference>
<comment type="caution">
    <text evidence="11">The sequence shown here is derived from an EMBL/GenBank/DDBJ whole genome shotgun (WGS) entry which is preliminary data.</text>
</comment>
<comment type="similarity">
    <text evidence="1 9 10">Belongs to the universal ribosomal protein uL1 family.</text>
</comment>
<keyword evidence="12" id="KW-1185">Reference proteome</keyword>
<evidence type="ECO:0000256" key="3">
    <source>
        <dbReference type="ARBA" id="ARBA00022730"/>
    </source>
</evidence>
<organism evidence="11 12">
    <name type="scientific">Moorella mulderi DSM 14980</name>
    <dbReference type="NCBI Taxonomy" id="1122241"/>
    <lineage>
        <taxon>Bacteria</taxon>
        <taxon>Bacillati</taxon>
        <taxon>Bacillota</taxon>
        <taxon>Clostridia</taxon>
        <taxon>Neomoorellales</taxon>
        <taxon>Neomoorellaceae</taxon>
        <taxon>Neomoorella</taxon>
    </lineage>
</organism>
<evidence type="ECO:0000256" key="8">
    <source>
        <dbReference type="ARBA" id="ARBA00035241"/>
    </source>
</evidence>
<dbReference type="RefSeq" id="WP_062280841.1">
    <property type="nucleotide sequence ID" value="NZ_LTBC01000001.1"/>
</dbReference>
<name>A0A151B1P0_9FIRM</name>
<comment type="function">
    <text evidence="9">Protein L1 is also a translational repressor protein, it controls the translation of the L11 operon by binding to its mRNA.</text>
</comment>
<dbReference type="InterPro" id="IPR023674">
    <property type="entry name" value="Ribosomal_uL1-like"/>
</dbReference>
<dbReference type="Proteomes" id="UP000075670">
    <property type="component" value="Unassembled WGS sequence"/>
</dbReference>
<dbReference type="Gene3D" id="3.30.190.20">
    <property type="match status" value="1"/>
</dbReference>
<dbReference type="PIRSF" id="PIRSF002155">
    <property type="entry name" value="Ribosomal_L1"/>
    <property type="match status" value="1"/>
</dbReference>
<dbReference type="EMBL" id="LTBC01000001">
    <property type="protein sequence ID" value="KYH33703.1"/>
    <property type="molecule type" value="Genomic_DNA"/>
</dbReference>
<keyword evidence="3 9" id="KW-0699">rRNA-binding</keyword>
<evidence type="ECO:0000256" key="2">
    <source>
        <dbReference type="ARBA" id="ARBA00022491"/>
    </source>
</evidence>
<accession>A0A151B1P0</accession>
<dbReference type="PANTHER" id="PTHR36427:SF3">
    <property type="entry name" value="LARGE RIBOSOMAL SUBUNIT PROTEIN UL1M"/>
    <property type="match status" value="1"/>
</dbReference>
<keyword evidence="2 9" id="KW-0678">Repressor</keyword>
<evidence type="ECO:0000256" key="10">
    <source>
        <dbReference type="RuleBase" id="RU000659"/>
    </source>
</evidence>
<keyword evidence="5 9" id="KW-0694">RNA-binding</keyword>